<proteinExistence type="inferred from homology"/>
<organism evidence="10 11">
    <name type="scientific">Paratrimastix pyriformis</name>
    <dbReference type="NCBI Taxonomy" id="342808"/>
    <lineage>
        <taxon>Eukaryota</taxon>
        <taxon>Metamonada</taxon>
        <taxon>Preaxostyla</taxon>
        <taxon>Paratrimastigidae</taxon>
        <taxon>Paratrimastix</taxon>
    </lineage>
</organism>
<keyword evidence="3" id="KW-0808">Transferase</keyword>
<comment type="caution">
    <text evidence="10">The sequence shown here is derived from an EMBL/GenBank/DDBJ whole genome shotgun (WGS) entry which is preliminary data.</text>
</comment>
<name>A0ABQ8U1S8_9EUKA</name>
<keyword evidence="4" id="KW-0548">Nucleotidyltransferase</keyword>
<dbReference type="InterPro" id="IPR003450">
    <property type="entry name" value="Replication_origin-bd"/>
</dbReference>
<dbReference type="Gene3D" id="1.10.287.690">
    <property type="entry name" value="Helix hairpin bin"/>
    <property type="match status" value="1"/>
</dbReference>
<reference evidence="10" key="1">
    <citation type="journal article" date="2022" name="bioRxiv">
        <title>Genomics of Preaxostyla Flagellates Illuminates Evolutionary Transitions and the Path Towards Mitochondrial Loss.</title>
        <authorList>
            <person name="Novak L.V.F."/>
            <person name="Treitli S.C."/>
            <person name="Pyrih J."/>
            <person name="Halakuc P."/>
            <person name="Pipaliya S.V."/>
            <person name="Vacek V."/>
            <person name="Brzon O."/>
            <person name="Soukal P."/>
            <person name="Eme L."/>
            <person name="Dacks J.B."/>
            <person name="Karnkowska A."/>
            <person name="Elias M."/>
            <person name="Hampl V."/>
        </authorList>
    </citation>
    <scope>NUCLEOTIDE SEQUENCE</scope>
    <source>
        <strain evidence="10">RCP-MX</strain>
    </source>
</reference>
<dbReference type="SUPFAM" id="SSF53098">
    <property type="entry name" value="Ribonuclease H-like"/>
    <property type="match status" value="1"/>
</dbReference>
<evidence type="ECO:0000256" key="7">
    <source>
        <dbReference type="ARBA" id="ARBA00049244"/>
    </source>
</evidence>
<keyword evidence="5" id="KW-0239">DNA-directed DNA polymerase</keyword>
<evidence type="ECO:0000256" key="1">
    <source>
        <dbReference type="ARBA" id="ARBA00005755"/>
    </source>
</evidence>
<evidence type="ECO:0000313" key="10">
    <source>
        <dbReference type="EMBL" id="KAJ4453118.1"/>
    </source>
</evidence>
<dbReference type="Pfam" id="PF00136">
    <property type="entry name" value="DNA_pol_B"/>
    <property type="match status" value="1"/>
</dbReference>
<feature type="domain" description="Replication origin-binding protein" evidence="9">
    <location>
        <begin position="1247"/>
        <end position="1413"/>
    </location>
</feature>
<gene>
    <name evidence="10" type="ORF">PAPYR_12523</name>
</gene>
<dbReference type="Gene3D" id="3.30.420.10">
    <property type="entry name" value="Ribonuclease H-like superfamily/Ribonuclease H"/>
    <property type="match status" value="1"/>
</dbReference>
<dbReference type="InterPro" id="IPR036397">
    <property type="entry name" value="RNaseH_sf"/>
</dbReference>
<evidence type="ECO:0000256" key="2">
    <source>
        <dbReference type="ARBA" id="ARBA00012417"/>
    </source>
</evidence>
<dbReference type="InterPro" id="IPR006134">
    <property type="entry name" value="DNA-dir_DNA_pol_B_multi_dom"/>
</dbReference>
<evidence type="ECO:0000256" key="4">
    <source>
        <dbReference type="ARBA" id="ARBA00022695"/>
    </source>
</evidence>
<evidence type="ECO:0000256" key="6">
    <source>
        <dbReference type="ARBA" id="ARBA00023125"/>
    </source>
</evidence>
<dbReference type="InterPro" id="IPR027417">
    <property type="entry name" value="P-loop_NTPase"/>
</dbReference>
<dbReference type="Gene3D" id="3.90.1600.10">
    <property type="entry name" value="Palm domain of DNA polymerase"/>
    <property type="match status" value="1"/>
</dbReference>
<sequence>MQNAIVEFNKLVAGFDDGFRSEYDEVAMREKLSKVRDRKQYTKIVHPLLARYAKWVVDHGKCNSETALPTYQVPAAPVTESAEEPMGGTIQRTETSQLAFRNQIKMLFDIDASHEPLQPTYGNALAFKNAFYFVREDGKIEYRQTIPFDPSLQQEDCFRANPEKPRDVMEKAINEYDLTFHLGEVAMVAYDIETYSPTPGVPLPEDPLAHIGMICAVYSLNGTTEKHAFLWEGEVPLELDSARLPANVAVHVDSSEAGMCCAFISWVRSKSAEREIILVGWNSNQQPFSQQAKKKTDEPENNRPAGYDYPWIMKRCGAFAQTQMAAPYKGSGLAYVYSSLFGLRVHMVDMEYWAKSQYRPGDAPDNFALDTILGALKLPLKQRHSMSYAVMNKIMMDPNAPTENPEQCLENIIRYCVYDAEAVLHIADKMDYLEKMRCFIEVTGITLSTYFTRTQAAWGMTKLARTAWRCRDHVSRKWNYGELGEKNGKYKGAVNWSENNDLADTPCMMFDAAGLYPSMMRAYAVSPFSYVATVDDLAEVYQDGHHTPENTTYVRNPTEQEVEASKEANKGVVNPLTIFREDILKQYTVFEIREHDPFLDTVSYFVDQRSHHKALLKDARKRNDAAGVKYHNTMQYCFKIMANSLYGLLGSPFACYMFNEKCAAAVTTAARDAIMRASSIASSYGKRLFIDTDSTAVQLAQEHQPPLDFSTQAGVDAFNGWAARMQTEINSRLQKSYIEVNMFPSAHLRYISFAFEAVFTRAFFAQRKTYFKLQIPGDGVKVGVEPEFSYKGCQFAIQTAYVRDRTLTLLRRLLELPASAHPECLARFYAEEERNCHENILLYARKQKLSGKDRKVKSLLARFPDLKNQDFCRIVRINHSGKSGSDAWAPIDEEHRPAGINIVDTLIQAYSSNISRYFPIWKLITPKSQTFTEKGGEILDRSELMFQVETLGGKRTMRNASADEIEELLLSGRDKQTVHEIIGVAEHKAYFDIESTGRIPIAGIIAAVERILGKGAVTCYSACGPKKQSYHLVCNIVVTRRFNLVLANYLSNVCGFGCVDTGVYSKDHCMRCFAQDKIVTVDGQRCFDHRVVHLPSDPECEHVTEEQLLASLITYTCDVPNFDMQAMDFSEDLINVPEMRFSVEGNNLPASLQKYLGEVFGEYEVQEAGDDRLRIVPKQPYHCRICDREHGKDGGWISRSATSYLFHCSRNHEKDKYERFEVASSVTFHQKLQAYTEKCPPFVHDHRADEFLTFDPVKPLTCVKARMGSGKTQNLTRILTHEQPNSKVVMISCRRTLAFDFMKRYQAEGSLPFESYLDIKEHAISVRRHPRLIIQIDSLGRIIAHDLGAQTAEQKPIDFLILDEVESLLNQLKSANNTKVVQVLRELMVHAHKVVAMDGLLQDSTVRMLEVLCGCPAERIEFNKDMPEHKVRFVQTVFKQSKENRGLTFVTETIAKLLAEGKRVACFMSIRKVMESVKAYISETMPDVKIMTFSGKDKEMEETETEGVFESHYKQKRAVISGDINEHLVRNDIRLFMYTSTITAGVDINVPHFDTFVHVLSSNMNPIETAQAIFRVRNYKQRAGIIAYQRGNGACDTQTLEQLMALGNTVESAFACGRCNWTLPQQVLAMLGARHTELVSKAMEFIVSALKQHHYTLEFTDLVKPEIAPVALAEQHMDQRIITLLGWDKSAEGVWDQHRTWEPAPEELAHLGQQNDAAHLVTCTDPLFEEKDAWAVMVRDLGMEPKKGEGLDIAPDDVERYHNKETRSAYHKLIRAQAESGGPAAITRGVVMLRHAHDKCTGAATVTTLPEGARPDIGRQIQTVACRTIEAVNGEGAAQAAGFITIGQKSVVPQLTRAVDLEIAERIVEIGREKGMTLTFSQNEELQNAAANAALEYLEARKDDLKRLHIISRWDRRNAHHTIVSVMERVGHPVSKPKQERKRVGGEVARYYTVDLA</sequence>
<dbReference type="Pfam" id="PF02399">
    <property type="entry name" value="Herpes_ori_bp"/>
    <property type="match status" value="1"/>
</dbReference>
<keyword evidence="11" id="KW-1185">Reference proteome</keyword>
<dbReference type="InterPro" id="IPR050240">
    <property type="entry name" value="DNA_pol_type-B"/>
</dbReference>
<dbReference type="SUPFAM" id="SSF56672">
    <property type="entry name" value="DNA/RNA polymerases"/>
    <property type="match status" value="1"/>
</dbReference>
<protein>
    <recommendedName>
        <fullName evidence="2">DNA-directed DNA polymerase</fullName>
        <ecNumber evidence="2">2.7.7.7</ecNumber>
    </recommendedName>
</protein>
<dbReference type="EC" id="2.7.7.7" evidence="2"/>
<feature type="domain" description="DNA-directed DNA polymerase family B multifunctional" evidence="8">
    <location>
        <begin position="486"/>
        <end position="686"/>
    </location>
</feature>
<evidence type="ECO:0000259" key="8">
    <source>
        <dbReference type="Pfam" id="PF00136"/>
    </source>
</evidence>
<dbReference type="EMBL" id="JAPMOS010000314">
    <property type="protein sequence ID" value="KAJ4453118.1"/>
    <property type="molecule type" value="Genomic_DNA"/>
</dbReference>
<dbReference type="InterPro" id="IPR006172">
    <property type="entry name" value="DNA-dir_DNA_pol_B"/>
</dbReference>
<keyword evidence="6" id="KW-0238">DNA-binding</keyword>
<evidence type="ECO:0000313" key="11">
    <source>
        <dbReference type="Proteomes" id="UP001141327"/>
    </source>
</evidence>
<dbReference type="InterPro" id="IPR012337">
    <property type="entry name" value="RNaseH-like_sf"/>
</dbReference>
<evidence type="ECO:0000256" key="5">
    <source>
        <dbReference type="ARBA" id="ARBA00022932"/>
    </source>
</evidence>
<dbReference type="SUPFAM" id="SSF52540">
    <property type="entry name" value="P-loop containing nucleoside triphosphate hydrolases"/>
    <property type="match status" value="1"/>
</dbReference>
<comment type="similarity">
    <text evidence="1">Belongs to the DNA polymerase type-B family.</text>
</comment>
<comment type="catalytic activity">
    <reaction evidence="7">
        <text>DNA(n) + a 2'-deoxyribonucleoside 5'-triphosphate = DNA(n+1) + diphosphate</text>
        <dbReference type="Rhea" id="RHEA:22508"/>
        <dbReference type="Rhea" id="RHEA-COMP:17339"/>
        <dbReference type="Rhea" id="RHEA-COMP:17340"/>
        <dbReference type="ChEBI" id="CHEBI:33019"/>
        <dbReference type="ChEBI" id="CHEBI:61560"/>
        <dbReference type="ChEBI" id="CHEBI:173112"/>
        <dbReference type="EC" id="2.7.7.7"/>
    </reaction>
</comment>
<dbReference type="SMART" id="SM00486">
    <property type="entry name" value="POLBc"/>
    <property type="match status" value="1"/>
</dbReference>
<dbReference type="PANTHER" id="PTHR10322:SF23">
    <property type="entry name" value="DNA POLYMERASE DELTA CATALYTIC SUBUNIT"/>
    <property type="match status" value="1"/>
</dbReference>
<accession>A0ABQ8U1S8</accession>
<dbReference type="InterPro" id="IPR023211">
    <property type="entry name" value="DNA_pol_palm_dom_sf"/>
</dbReference>
<dbReference type="PANTHER" id="PTHR10322">
    <property type="entry name" value="DNA POLYMERASE CATALYTIC SUBUNIT"/>
    <property type="match status" value="1"/>
</dbReference>
<evidence type="ECO:0000259" key="9">
    <source>
        <dbReference type="Pfam" id="PF02399"/>
    </source>
</evidence>
<evidence type="ECO:0000256" key="3">
    <source>
        <dbReference type="ARBA" id="ARBA00022679"/>
    </source>
</evidence>
<dbReference type="Proteomes" id="UP001141327">
    <property type="component" value="Unassembled WGS sequence"/>
</dbReference>
<dbReference type="InterPro" id="IPR043502">
    <property type="entry name" value="DNA/RNA_pol_sf"/>
</dbReference>